<dbReference type="Proteomes" id="UP000265520">
    <property type="component" value="Unassembled WGS sequence"/>
</dbReference>
<dbReference type="EMBL" id="LXQA010267402">
    <property type="protein sequence ID" value="MCI39446.1"/>
    <property type="molecule type" value="Genomic_DNA"/>
</dbReference>
<proteinExistence type="predicted"/>
<keyword evidence="2" id="KW-1185">Reference proteome</keyword>
<name>A0A392RV27_9FABA</name>
<reference evidence="1 2" key="1">
    <citation type="journal article" date="2018" name="Front. Plant Sci.">
        <title>Red Clover (Trifolium pratense) and Zigzag Clover (T. medium) - A Picture of Genomic Similarities and Differences.</title>
        <authorList>
            <person name="Dluhosova J."/>
            <person name="Istvanek J."/>
            <person name="Nedelnik J."/>
            <person name="Repkova J."/>
        </authorList>
    </citation>
    <scope>NUCLEOTIDE SEQUENCE [LARGE SCALE GENOMIC DNA]</scope>
    <source>
        <strain evidence="2">cv. 10/8</strain>
        <tissue evidence="1">Leaf</tissue>
    </source>
</reference>
<comment type="caution">
    <text evidence="1">The sequence shown here is derived from an EMBL/GenBank/DDBJ whole genome shotgun (WGS) entry which is preliminary data.</text>
</comment>
<sequence length="26" mass="2378">SGDLVYQKVGLGVGGGGGSDAAAGRE</sequence>
<protein>
    <submittedName>
        <fullName evidence="1">Uncharacterized protein</fullName>
    </submittedName>
</protein>
<evidence type="ECO:0000313" key="2">
    <source>
        <dbReference type="Proteomes" id="UP000265520"/>
    </source>
</evidence>
<feature type="non-terminal residue" evidence="1">
    <location>
        <position position="1"/>
    </location>
</feature>
<accession>A0A392RV27</accession>
<dbReference type="AlphaFoldDB" id="A0A392RV27"/>
<organism evidence="1 2">
    <name type="scientific">Trifolium medium</name>
    <dbReference type="NCBI Taxonomy" id="97028"/>
    <lineage>
        <taxon>Eukaryota</taxon>
        <taxon>Viridiplantae</taxon>
        <taxon>Streptophyta</taxon>
        <taxon>Embryophyta</taxon>
        <taxon>Tracheophyta</taxon>
        <taxon>Spermatophyta</taxon>
        <taxon>Magnoliopsida</taxon>
        <taxon>eudicotyledons</taxon>
        <taxon>Gunneridae</taxon>
        <taxon>Pentapetalae</taxon>
        <taxon>rosids</taxon>
        <taxon>fabids</taxon>
        <taxon>Fabales</taxon>
        <taxon>Fabaceae</taxon>
        <taxon>Papilionoideae</taxon>
        <taxon>50 kb inversion clade</taxon>
        <taxon>NPAAA clade</taxon>
        <taxon>Hologalegina</taxon>
        <taxon>IRL clade</taxon>
        <taxon>Trifolieae</taxon>
        <taxon>Trifolium</taxon>
    </lineage>
</organism>
<evidence type="ECO:0000313" key="1">
    <source>
        <dbReference type="EMBL" id="MCI39446.1"/>
    </source>
</evidence>